<evidence type="ECO:0000313" key="3">
    <source>
        <dbReference type="Proteomes" id="UP000235672"/>
    </source>
</evidence>
<proteinExistence type="predicted"/>
<dbReference type="EMBL" id="KZ613464">
    <property type="protein sequence ID" value="PMD28548.1"/>
    <property type="molecule type" value="Genomic_DNA"/>
</dbReference>
<feature type="compositionally biased region" description="Low complexity" evidence="1">
    <location>
        <begin position="255"/>
        <end position="265"/>
    </location>
</feature>
<protein>
    <submittedName>
        <fullName evidence="2">Uncharacterized protein</fullName>
    </submittedName>
</protein>
<dbReference type="AlphaFoldDB" id="A0A2J6QQK8"/>
<feature type="compositionally biased region" description="Polar residues" evidence="1">
    <location>
        <begin position="230"/>
        <end position="243"/>
    </location>
</feature>
<feature type="compositionally biased region" description="Basic residues" evidence="1">
    <location>
        <begin position="33"/>
        <end position="45"/>
    </location>
</feature>
<feature type="region of interest" description="Disordered" evidence="1">
    <location>
        <begin position="170"/>
        <end position="275"/>
    </location>
</feature>
<gene>
    <name evidence="2" type="ORF">NA56DRAFT_17137</name>
</gene>
<feature type="region of interest" description="Disordered" evidence="1">
    <location>
        <begin position="710"/>
        <end position="769"/>
    </location>
</feature>
<accession>A0A2J6QQK8</accession>
<feature type="region of interest" description="Disordered" evidence="1">
    <location>
        <begin position="376"/>
        <end position="441"/>
    </location>
</feature>
<feature type="compositionally biased region" description="Basic residues" evidence="1">
    <location>
        <begin position="178"/>
        <end position="193"/>
    </location>
</feature>
<feature type="compositionally biased region" description="Acidic residues" evidence="1">
    <location>
        <begin position="424"/>
        <end position="436"/>
    </location>
</feature>
<evidence type="ECO:0000313" key="2">
    <source>
        <dbReference type="EMBL" id="PMD28548.1"/>
    </source>
</evidence>
<organism evidence="2 3">
    <name type="scientific">Hyaloscypha hepaticicola</name>
    <dbReference type="NCBI Taxonomy" id="2082293"/>
    <lineage>
        <taxon>Eukaryota</taxon>
        <taxon>Fungi</taxon>
        <taxon>Dikarya</taxon>
        <taxon>Ascomycota</taxon>
        <taxon>Pezizomycotina</taxon>
        <taxon>Leotiomycetes</taxon>
        <taxon>Helotiales</taxon>
        <taxon>Hyaloscyphaceae</taxon>
        <taxon>Hyaloscypha</taxon>
    </lineage>
</organism>
<feature type="region of interest" description="Disordered" evidence="1">
    <location>
        <begin position="459"/>
        <end position="487"/>
    </location>
</feature>
<dbReference type="Proteomes" id="UP000235672">
    <property type="component" value="Unassembled WGS sequence"/>
</dbReference>
<evidence type="ECO:0000256" key="1">
    <source>
        <dbReference type="SAM" id="MobiDB-lite"/>
    </source>
</evidence>
<name>A0A2J6QQK8_9HELO</name>
<feature type="compositionally biased region" description="Basic and acidic residues" evidence="1">
    <location>
        <begin position="66"/>
        <end position="77"/>
    </location>
</feature>
<dbReference type="STRING" id="1745343.A0A2J6QQK8"/>
<keyword evidence="3" id="KW-1185">Reference proteome</keyword>
<sequence>MSSRRPVDVAYLEDYDENNERVDRGKRQVANTKKSKAHREPRKPRISFSDAQYPGQSSSRDSPAVDEEKPVRVERRGSFGSDDSWGIDPPSTSYSCGETPPLRPNRASSENLNQDTLNLSMSQENADTAPDKKAQQTKIILARGDKGPEIRAVSPLEPIFSGGMMSTFTAVDAEPATRKSKRGSARPRKSKKQKQAEKDSAEAALAAIDAGEEPPSLSPAKDEPKIRIKLNTQDPKEPTTSGFTARLYRKFKGDSSSPSGLPPSSDENKLTSLNPSNITWGGTTILGSAKETVVSTPPRPTIVWGPTTVLGSTKSHPLDAIVTFPSRDLDSDGLEDDANIAVANAEALANDSDGFYGQEFGFYSAPAAGEAEYANGGYFGPRGRKQTSRGIQDPHVTNSELLEDAETYEQTPLQSGESKREAEFLLDEQSQQEEDEIRGPLVVPTVSNKKRWAGFDVDGHEHRGGSMGNAEPGFEAPTAKDRSDREDMLTPDWITYSTPLNSEDGDSDEDDAVLYPKASGVAIPSFPPRGYRQGIRDLGEKIAARNESADAYGGVPRPYVPDVPRLVPAAPVFNPISSVAAAYQAGKEDADAERYGIAERIVERPVQRIIERVIEQPRHVPVISHGRPEPRYAEPRFDDRYVDDLRREEDFLRHRDAEEYIEGRPAEITRLATILKSKQHWTNQHELAQDNGDGQSQPGTVSIATAFKGQATDMLDESPKLPQSRPIEDERDTGLLLDDEPLPPPPFYRSLRSENQRGRKRQASPTPSVESLQCRLERSLCGTNCPNFGCKIQEEFGYSFETFRS</sequence>
<reference evidence="2 3" key="1">
    <citation type="submission" date="2016-05" db="EMBL/GenBank/DDBJ databases">
        <title>A degradative enzymes factory behind the ericoid mycorrhizal symbiosis.</title>
        <authorList>
            <consortium name="DOE Joint Genome Institute"/>
            <person name="Martino E."/>
            <person name="Morin E."/>
            <person name="Grelet G."/>
            <person name="Kuo A."/>
            <person name="Kohler A."/>
            <person name="Daghino S."/>
            <person name="Barry K."/>
            <person name="Choi C."/>
            <person name="Cichocki N."/>
            <person name="Clum A."/>
            <person name="Copeland A."/>
            <person name="Hainaut M."/>
            <person name="Haridas S."/>
            <person name="Labutti K."/>
            <person name="Lindquist E."/>
            <person name="Lipzen A."/>
            <person name="Khouja H.-R."/>
            <person name="Murat C."/>
            <person name="Ohm R."/>
            <person name="Olson A."/>
            <person name="Spatafora J."/>
            <person name="Veneault-Fourrey C."/>
            <person name="Henrissat B."/>
            <person name="Grigoriev I."/>
            <person name="Martin F."/>
            <person name="Perotto S."/>
        </authorList>
    </citation>
    <scope>NUCLEOTIDE SEQUENCE [LARGE SCALE GENOMIC DNA]</scope>
    <source>
        <strain evidence="2 3">UAMH 7357</strain>
    </source>
</reference>
<feature type="region of interest" description="Disordered" evidence="1">
    <location>
        <begin position="1"/>
        <end position="135"/>
    </location>
</feature>
<feature type="compositionally biased region" description="Polar residues" evidence="1">
    <location>
        <begin position="106"/>
        <end position="126"/>
    </location>
</feature>
<dbReference type="OrthoDB" id="311712at2759"/>
<feature type="compositionally biased region" description="Basic and acidic residues" evidence="1">
    <location>
        <begin position="478"/>
        <end position="487"/>
    </location>
</feature>